<name>A0A2J5HS64_9EURO</name>
<dbReference type="Proteomes" id="UP000235023">
    <property type="component" value="Unassembled WGS sequence"/>
</dbReference>
<keyword evidence="3" id="KW-1185">Reference proteome</keyword>
<organism evidence="2 3">
    <name type="scientific">Aspergillus taichungensis</name>
    <dbReference type="NCBI Taxonomy" id="482145"/>
    <lineage>
        <taxon>Eukaryota</taxon>
        <taxon>Fungi</taxon>
        <taxon>Dikarya</taxon>
        <taxon>Ascomycota</taxon>
        <taxon>Pezizomycotina</taxon>
        <taxon>Eurotiomycetes</taxon>
        <taxon>Eurotiomycetidae</taxon>
        <taxon>Eurotiales</taxon>
        <taxon>Aspergillaceae</taxon>
        <taxon>Aspergillus</taxon>
        <taxon>Aspergillus subgen. Circumdati</taxon>
    </lineage>
</organism>
<sequence>MEERLSSCKSASQIVFFFFFSLFSVLFLLFSLSSRWVHDGKRHRNIRTSEHPLPTWPIEMPSQLT</sequence>
<keyword evidence="1" id="KW-0472">Membrane</keyword>
<keyword evidence="1" id="KW-1133">Transmembrane helix</keyword>
<dbReference type="EMBL" id="KZ559550">
    <property type="protein sequence ID" value="PLN80163.1"/>
    <property type="molecule type" value="Genomic_DNA"/>
</dbReference>
<dbReference type="AlphaFoldDB" id="A0A2J5HS64"/>
<evidence type="ECO:0000256" key="1">
    <source>
        <dbReference type="SAM" id="Phobius"/>
    </source>
</evidence>
<gene>
    <name evidence="2" type="ORF">BDW42DRAFT_115341</name>
</gene>
<accession>A0A2J5HS64</accession>
<feature type="transmembrane region" description="Helical" evidence="1">
    <location>
        <begin position="14"/>
        <end position="37"/>
    </location>
</feature>
<keyword evidence="1" id="KW-0812">Transmembrane</keyword>
<reference evidence="3" key="1">
    <citation type="submission" date="2017-12" db="EMBL/GenBank/DDBJ databases">
        <authorList>
            <consortium name="DOE Joint Genome Institute"/>
            <person name="Mondo S.J."/>
            <person name="Kjaerbolling I."/>
            <person name="Vesth T.C."/>
            <person name="Frisvad J.C."/>
            <person name="Nybo J.L."/>
            <person name="Theobald S."/>
            <person name="Kuo A."/>
            <person name="Bowyer P."/>
            <person name="Matsuda Y."/>
            <person name="Lyhne E.K."/>
            <person name="Kogle M.E."/>
            <person name="Clum A."/>
            <person name="Lipzen A."/>
            <person name="Salamov A."/>
            <person name="Ngan C.Y."/>
            <person name="Daum C."/>
            <person name="Chiniquy J."/>
            <person name="Barry K."/>
            <person name="LaButti K."/>
            <person name="Haridas S."/>
            <person name="Simmons B.A."/>
            <person name="Magnuson J.K."/>
            <person name="Mortensen U.H."/>
            <person name="Larsen T.O."/>
            <person name="Grigoriev I.V."/>
            <person name="Baker S.E."/>
            <person name="Andersen M.R."/>
            <person name="Nordberg H.P."/>
            <person name="Cantor M.N."/>
            <person name="Hua S.X."/>
        </authorList>
    </citation>
    <scope>NUCLEOTIDE SEQUENCE [LARGE SCALE GENOMIC DNA]</scope>
    <source>
        <strain evidence="3">IBT 19404</strain>
    </source>
</reference>
<evidence type="ECO:0000313" key="3">
    <source>
        <dbReference type="Proteomes" id="UP000235023"/>
    </source>
</evidence>
<proteinExistence type="predicted"/>
<protein>
    <submittedName>
        <fullName evidence="2">Uncharacterized protein</fullName>
    </submittedName>
</protein>
<evidence type="ECO:0000313" key="2">
    <source>
        <dbReference type="EMBL" id="PLN80163.1"/>
    </source>
</evidence>